<dbReference type="Pfam" id="PF08501">
    <property type="entry name" value="Shikimate_dh_N"/>
    <property type="match status" value="1"/>
</dbReference>
<evidence type="ECO:0000313" key="3">
    <source>
        <dbReference type="Proteomes" id="UP000012174"/>
    </source>
</evidence>
<dbReference type="Proteomes" id="UP000012174">
    <property type="component" value="Unassembled WGS sequence"/>
</dbReference>
<dbReference type="GO" id="GO:0019632">
    <property type="term" value="P:shikimate metabolic process"/>
    <property type="evidence" value="ECO:0007669"/>
    <property type="project" value="TreeGrafter"/>
</dbReference>
<gene>
    <name evidence="2" type="ORF">UCREL1_7618</name>
</gene>
<dbReference type="SUPFAM" id="SSF53223">
    <property type="entry name" value="Aminoacid dehydrogenase-like, N-terminal domain"/>
    <property type="match status" value="1"/>
</dbReference>
<dbReference type="Gene3D" id="3.40.50.720">
    <property type="entry name" value="NAD(P)-binding Rossmann-like Domain"/>
    <property type="match status" value="1"/>
</dbReference>
<dbReference type="OMA" id="CNTIFRD"/>
<protein>
    <submittedName>
        <fullName evidence="2">Putative quinate dehydrogenase protein</fullName>
    </submittedName>
</protein>
<dbReference type="EMBL" id="KB706874">
    <property type="protein sequence ID" value="EMR65401.1"/>
    <property type="molecule type" value="Genomic_DNA"/>
</dbReference>
<proteinExistence type="predicted"/>
<dbReference type="GO" id="GO:0009423">
    <property type="term" value="P:chorismate biosynthetic process"/>
    <property type="evidence" value="ECO:0007669"/>
    <property type="project" value="TreeGrafter"/>
</dbReference>
<dbReference type="SUPFAM" id="SSF51735">
    <property type="entry name" value="NAD(P)-binding Rossmann-fold domains"/>
    <property type="match status" value="1"/>
</dbReference>
<dbReference type="AlphaFoldDB" id="M7T6E9"/>
<dbReference type="PANTHER" id="PTHR21089:SF1">
    <property type="entry name" value="BIFUNCTIONAL 3-DEHYDROQUINATE DEHYDRATASE_SHIKIMATE DEHYDROGENASE, CHLOROPLASTIC"/>
    <property type="match status" value="1"/>
</dbReference>
<dbReference type="OrthoDB" id="204377at2759"/>
<keyword evidence="3" id="KW-1185">Reference proteome</keyword>
<evidence type="ECO:0000259" key="1">
    <source>
        <dbReference type="Pfam" id="PF08501"/>
    </source>
</evidence>
<sequence>MTSLELSTETSLDKHGYLFGKKIKKSLSPELHAVIYQELGLRWAQHRLDSDDIPRFLQLVKHPNFFGASVTMPNKIAIMPHLDYLTDECRSVGACNTIFVREDEGGNRLLCGTNTDIIGVRDAFYKNVPDPKDAFFHDRPGLVLGGGGAARSAIYALRRHMRVRDIYLVNRDARETDAVITWWNSAHGYGGGDDGGNIIHVDSVKQATALPAPGAVVACVPDFSPRTAEEVLVRRIFETFMRKEKGAVLEMCYNPTPWTEIGHIAEREGWDVILGTEAMIWQGIEQDKYWTGKETHELPIQKVRDMVASKLPRRPKKLPQVKL</sequence>
<name>M7T6E9_EUTLA</name>
<dbReference type="KEGG" id="ela:UCREL1_7618"/>
<organism evidence="2 3">
    <name type="scientific">Eutypa lata (strain UCR-EL1)</name>
    <name type="common">Grapevine dieback disease fungus</name>
    <name type="synonym">Eutypa armeniacae</name>
    <dbReference type="NCBI Taxonomy" id="1287681"/>
    <lineage>
        <taxon>Eukaryota</taxon>
        <taxon>Fungi</taxon>
        <taxon>Dikarya</taxon>
        <taxon>Ascomycota</taxon>
        <taxon>Pezizomycotina</taxon>
        <taxon>Sordariomycetes</taxon>
        <taxon>Xylariomycetidae</taxon>
        <taxon>Xylariales</taxon>
        <taxon>Diatrypaceae</taxon>
        <taxon>Eutypa</taxon>
    </lineage>
</organism>
<dbReference type="InterPro" id="IPR046346">
    <property type="entry name" value="Aminoacid_DH-like_N_sf"/>
</dbReference>
<reference evidence="3" key="1">
    <citation type="journal article" date="2013" name="Genome Announc.">
        <title>Draft genome sequence of the grapevine dieback fungus Eutypa lata UCR-EL1.</title>
        <authorList>
            <person name="Blanco-Ulate B."/>
            <person name="Rolshausen P.E."/>
            <person name="Cantu D."/>
        </authorList>
    </citation>
    <scope>NUCLEOTIDE SEQUENCE [LARGE SCALE GENOMIC DNA]</scope>
    <source>
        <strain evidence="3">UCR-EL1</strain>
    </source>
</reference>
<feature type="domain" description="Shikimate dehydrogenase substrate binding N-terminal" evidence="1">
    <location>
        <begin position="18"/>
        <end position="98"/>
    </location>
</feature>
<dbReference type="Gene3D" id="3.40.50.10860">
    <property type="entry name" value="Leucine Dehydrogenase, chain A, domain 1"/>
    <property type="match status" value="1"/>
</dbReference>
<dbReference type="PANTHER" id="PTHR21089">
    <property type="entry name" value="SHIKIMATE DEHYDROGENASE"/>
    <property type="match status" value="1"/>
</dbReference>
<dbReference type="eggNOG" id="KOG0692">
    <property type="taxonomic scope" value="Eukaryota"/>
</dbReference>
<dbReference type="HOGENOM" id="CLU_044063_1_0_1"/>
<dbReference type="GO" id="GO:0004764">
    <property type="term" value="F:shikimate 3-dehydrogenase (NADP+) activity"/>
    <property type="evidence" value="ECO:0007669"/>
    <property type="project" value="InterPro"/>
</dbReference>
<dbReference type="InterPro" id="IPR022893">
    <property type="entry name" value="Shikimate_DH_fam"/>
</dbReference>
<dbReference type="InterPro" id="IPR036291">
    <property type="entry name" value="NAD(P)-bd_dom_sf"/>
</dbReference>
<dbReference type="STRING" id="1287681.M7T6E9"/>
<evidence type="ECO:0000313" key="2">
    <source>
        <dbReference type="EMBL" id="EMR65401.1"/>
    </source>
</evidence>
<dbReference type="InterPro" id="IPR013708">
    <property type="entry name" value="Shikimate_DH-bd_N"/>
</dbReference>
<accession>M7T6E9</accession>